<evidence type="ECO:0000313" key="3">
    <source>
        <dbReference type="Proteomes" id="UP000717585"/>
    </source>
</evidence>
<proteinExistence type="predicted"/>
<organism evidence="2 3">
    <name type="scientific">Carpediemonas membranifera</name>
    <dbReference type="NCBI Taxonomy" id="201153"/>
    <lineage>
        <taxon>Eukaryota</taxon>
        <taxon>Metamonada</taxon>
        <taxon>Carpediemonas-like organisms</taxon>
        <taxon>Carpediemonas</taxon>
    </lineage>
</organism>
<name>A0A8J6E6D4_9EUKA</name>
<reference evidence="2" key="1">
    <citation type="submission" date="2021-05" db="EMBL/GenBank/DDBJ databases">
        <title>A free-living protist that lacks canonical eukaryotic 1 DNA replication and segregation systems.</title>
        <authorList>
            <person name="Salas-Leiva D.E."/>
            <person name="Tromer E.C."/>
            <person name="Curtis B.A."/>
            <person name="Jerlstrom-Hultqvist J."/>
            <person name="Kolisko M."/>
            <person name="Yi Z."/>
            <person name="Salas-Leiva J.S."/>
            <person name="Gallot-Lavallee L."/>
            <person name="Kops G.J.P.L."/>
            <person name="Archibald J.M."/>
            <person name="Simpson A.G.B."/>
            <person name="Roger A.J."/>
        </authorList>
    </citation>
    <scope>NUCLEOTIDE SEQUENCE</scope>
    <source>
        <strain evidence="2">BICM</strain>
    </source>
</reference>
<accession>A0A8J6E6D4</accession>
<dbReference type="AlphaFoldDB" id="A0A8J6E6D4"/>
<keyword evidence="3" id="KW-1185">Reference proteome</keyword>
<gene>
    <name evidence="2" type="ORF">J8273_1331</name>
</gene>
<evidence type="ECO:0000256" key="1">
    <source>
        <dbReference type="SAM" id="MobiDB-lite"/>
    </source>
</evidence>
<feature type="region of interest" description="Disordered" evidence="1">
    <location>
        <begin position="36"/>
        <end position="57"/>
    </location>
</feature>
<comment type="caution">
    <text evidence="2">The sequence shown here is derived from an EMBL/GenBank/DDBJ whole genome shotgun (WGS) entry which is preliminary data.</text>
</comment>
<dbReference type="OrthoDB" id="2096280at2759"/>
<feature type="region of interest" description="Disordered" evidence="1">
    <location>
        <begin position="206"/>
        <end position="237"/>
    </location>
</feature>
<dbReference type="Proteomes" id="UP000717585">
    <property type="component" value="Unassembled WGS sequence"/>
</dbReference>
<dbReference type="EMBL" id="JAHDYR010000004">
    <property type="protein sequence ID" value="KAG9396982.1"/>
    <property type="molecule type" value="Genomic_DNA"/>
</dbReference>
<sequence length="311" mass="33603">MQQSREGADLLRPRRLTTAEELEIDENETILQSVRKYPLGKSSGTNPKDNEFVYGKPSDDVDEHVVQAVQSNVLFSTQYEDEQQRPISRNRVGLPINQAALPPGRAQKLNYKWPGGVDPDCTRFGDSVPKSELDSAKAALTFESEDFKTNELIAMAMERQIGRPVVTPKVTSAPVGRIPDGPVAGIPTIGDGQSVGQLLAHDSWMPHKEKPRRDPTAAPVAGVPSVRGDLAAPQSRKVTDATNYGTELGVAGAVRPPPGTEAGVDEDLRIAQPVDKILEILDKSGWSAADIEKVAKSGLRELCLLDALAMV</sequence>
<protein>
    <submittedName>
        <fullName evidence="2">Uncharacterized protein</fullName>
    </submittedName>
</protein>
<evidence type="ECO:0000313" key="2">
    <source>
        <dbReference type="EMBL" id="KAG9396982.1"/>
    </source>
</evidence>
<feature type="compositionally biased region" description="Basic and acidic residues" evidence="1">
    <location>
        <begin position="206"/>
        <end position="215"/>
    </location>
</feature>